<feature type="compositionally biased region" description="Basic residues" evidence="8">
    <location>
        <begin position="265"/>
        <end position="274"/>
    </location>
</feature>
<evidence type="ECO:0000256" key="8">
    <source>
        <dbReference type="SAM" id="MobiDB-lite"/>
    </source>
</evidence>
<feature type="compositionally biased region" description="Basic residues" evidence="8">
    <location>
        <begin position="246"/>
        <end position="255"/>
    </location>
</feature>
<evidence type="ECO:0000256" key="3">
    <source>
        <dbReference type="ARBA" id="ARBA00022630"/>
    </source>
</evidence>
<dbReference type="InterPro" id="IPR050775">
    <property type="entry name" value="FAD-binding_Monooxygenases"/>
</dbReference>
<evidence type="ECO:0000256" key="5">
    <source>
        <dbReference type="ARBA" id="ARBA00022857"/>
    </source>
</evidence>
<dbReference type="Proteomes" id="UP001151002">
    <property type="component" value="Unassembled WGS sequence"/>
</dbReference>
<evidence type="ECO:0000256" key="6">
    <source>
        <dbReference type="ARBA" id="ARBA00023002"/>
    </source>
</evidence>
<dbReference type="InterPro" id="IPR020946">
    <property type="entry name" value="Flavin_mOase-like"/>
</dbReference>
<organism evidence="9 10">
    <name type="scientific">Paractinoplanes pyxinae</name>
    <dbReference type="NCBI Taxonomy" id="2997416"/>
    <lineage>
        <taxon>Bacteria</taxon>
        <taxon>Bacillati</taxon>
        <taxon>Actinomycetota</taxon>
        <taxon>Actinomycetes</taxon>
        <taxon>Micromonosporales</taxon>
        <taxon>Micromonosporaceae</taxon>
        <taxon>Paractinoplanes</taxon>
    </lineage>
</organism>
<dbReference type="PANTHER" id="PTHR43098:SF3">
    <property type="entry name" value="L-ORNITHINE N(5)-MONOOXYGENASE-RELATED"/>
    <property type="match status" value="1"/>
</dbReference>
<reference evidence="9" key="1">
    <citation type="submission" date="2022-11" db="EMBL/GenBank/DDBJ databases">
        <authorList>
            <person name="Somphong A."/>
            <person name="Phongsopitanun W."/>
        </authorList>
    </citation>
    <scope>NUCLEOTIDE SEQUENCE</scope>
    <source>
        <strain evidence="9">Pm04-4</strain>
    </source>
</reference>
<sequence length="274" mass="31029">MPPTVDAVIVGAGFSGMYLLHKMREQGLTAVVFEAGTGVGGTWYWNRYPGARVDVESLAYSYSFSEDLEQEYPWQERYPTQPEILKYANHVADRFDLRKDIVFRTRVTSAAWSEEDKAWLIRTEHEDAVSARFFVMATGCLSAPKLPEIPGIETFKGTSYQTSRWPHEKIDFTGQRVGIIGTGSSGVQSIPVIAETADDLTVFQRTPSYSLPARNRPLRPDEIAQMRENYRAFRQEQRKAAPACRSRCRPNRPSKCRTTNATPRTRPRGKAAAW</sequence>
<feature type="region of interest" description="Disordered" evidence="8">
    <location>
        <begin position="236"/>
        <end position="274"/>
    </location>
</feature>
<keyword evidence="7" id="KW-0503">Monooxygenase</keyword>
<keyword evidence="6" id="KW-0560">Oxidoreductase</keyword>
<keyword evidence="4" id="KW-0274">FAD</keyword>
<keyword evidence="5" id="KW-0521">NADP</keyword>
<evidence type="ECO:0000256" key="1">
    <source>
        <dbReference type="ARBA" id="ARBA00001974"/>
    </source>
</evidence>
<dbReference type="EMBL" id="JAPNTZ010000029">
    <property type="protein sequence ID" value="MCY1145634.1"/>
    <property type="molecule type" value="Genomic_DNA"/>
</dbReference>
<evidence type="ECO:0000256" key="7">
    <source>
        <dbReference type="ARBA" id="ARBA00023033"/>
    </source>
</evidence>
<comment type="similarity">
    <text evidence="2">Belongs to the FAD-binding monooxygenase family.</text>
</comment>
<evidence type="ECO:0000313" key="9">
    <source>
        <dbReference type="EMBL" id="MCY1145634.1"/>
    </source>
</evidence>
<dbReference type="PRINTS" id="PR00411">
    <property type="entry name" value="PNDRDTASEI"/>
</dbReference>
<dbReference type="PANTHER" id="PTHR43098">
    <property type="entry name" value="L-ORNITHINE N(5)-MONOOXYGENASE-RELATED"/>
    <property type="match status" value="1"/>
</dbReference>
<evidence type="ECO:0000313" key="10">
    <source>
        <dbReference type="Proteomes" id="UP001151002"/>
    </source>
</evidence>
<dbReference type="Gene3D" id="3.50.50.60">
    <property type="entry name" value="FAD/NAD(P)-binding domain"/>
    <property type="match status" value="1"/>
</dbReference>
<dbReference type="RefSeq" id="WP_267570250.1">
    <property type="nucleotide sequence ID" value="NZ_JAPNTZ010000029.1"/>
</dbReference>
<gene>
    <name evidence="9" type="ORF">OWR29_47180</name>
</gene>
<comment type="cofactor">
    <cofactor evidence="1">
        <name>FAD</name>
        <dbReference type="ChEBI" id="CHEBI:57692"/>
    </cofactor>
</comment>
<keyword evidence="10" id="KW-1185">Reference proteome</keyword>
<dbReference type="SUPFAM" id="SSF51905">
    <property type="entry name" value="FAD/NAD(P)-binding domain"/>
    <property type="match status" value="1"/>
</dbReference>
<proteinExistence type="inferred from homology"/>
<keyword evidence="3" id="KW-0285">Flavoprotein</keyword>
<dbReference type="Pfam" id="PF00743">
    <property type="entry name" value="FMO-like"/>
    <property type="match status" value="1"/>
</dbReference>
<evidence type="ECO:0000256" key="4">
    <source>
        <dbReference type="ARBA" id="ARBA00022827"/>
    </source>
</evidence>
<evidence type="ECO:0000256" key="2">
    <source>
        <dbReference type="ARBA" id="ARBA00010139"/>
    </source>
</evidence>
<protein>
    <submittedName>
        <fullName evidence="9">NAD(P)/FAD-dependent oxidoreductase</fullName>
    </submittedName>
</protein>
<name>A0ABT4BGG6_9ACTN</name>
<dbReference type="InterPro" id="IPR036188">
    <property type="entry name" value="FAD/NAD-bd_sf"/>
</dbReference>
<comment type="caution">
    <text evidence="9">The sequence shown here is derived from an EMBL/GenBank/DDBJ whole genome shotgun (WGS) entry which is preliminary data.</text>
</comment>
<accession>A0ABT4BGG6</accession>